<comment type="caution">
    <text evidence="2">The sequence shown here is derived from an EMBL/GenBank/DDBJ whole genome shotgun (WGS) entry which is preliminary data.</text>
</comment>
<organism evidence="2 3">
    <name type="scientific">Meripilus lineatus</name>
    <dbReference type="NCBI Taxonomy" id="2056292"/>
    <lineage>
        <taxon>Eukaryota</taxon>
        <taxon>Fungi</taxon>
        <taxon>Dikarya</taxon>
        <taxon>Basidiomycota</taxon>
        <taxon>Agaricomycotina</taxon>
        <taxon>Agaricomycetes</taxon>
        <taxon>Polyporales</taxon>
        <taxon>Meripilaceae</taxon>
        <taxon>Meripilus</taxon>
    </lineage>
</organism>
<dbReference type="EMBL" id="JANAWD010000171">
    <property type="protein sequence ID" value="KAJ3484904.1"/>
    <property type="molecule type" value="Genomic_DNA"/>
</dbReference>
<feature type="region of interest" description="Disordered" evidence="1">
    <location>
        <begin position="127"/>
        <end position="152"/>
    </location>
</feature>
<feature type="region of interest" description="Disordered" evidence="1">
    <location>
        <begin position="201"/>
        <end position="242"/>
    </location>
</feature>
<dbReference type="Proteomes" id="UP001212997">
    <property type="component" value="Unassembled WGS sequence"/>
</dbReference>
<name>A0AAD5YJ88_9APHY</name>
<feature type="compositionally biased region" description="Basic and acidic residues" evidence="1">
    <location>
        <begin position="222"/>
        <end position="235"/>
    </location>
</feature>
<feature type="compositionally biased region" description="Low complexity" evidence="1">
    <location>
        <begin position="9"/>
        <end position="22"/>
    </location>
</feature>
<feature type="compositionally biased region" description="Polar residues" evidence="1">
    <location>
        <begin position="90"/>
        <end position="102"/>
    </location>
</feature>
<keyword evidence="3" id="KW-1185">Reference proteome</keyword>
<accession>A0AAD5YJ88</accession>
<proteinExistence type="predicted"/>
<feature type="compositionally biased region" description="Basic and acidic residues" evidence="1">
    <location>
        <begin position="201"/>
        <end position="212"/>
    </location>
</feature>
<feature type="compositionally biased region" description="Polar residues" evidence="1">
    <location>
        <begin position="127"/>
        <end position="146"/>
    </location>
</feature>
<protein>
    <submittedName>
        <fullName evidence="2">Uncharacterized protein</fullName>
    </submittedName>
</protein>
<feature type="region of interest" description="Disordered" evidence="1">
    <location>
        <begin position="89"/>
        <end position="109"/>
    </location>
</feature>
<reference evidence="2" key="1">
    <citation type="submission" date="2022-07" db="EMBL/GenBank/DDBJ databases">
        <title>Genome Sequence of Physisporinus lineatus.</title>
        <authorList>
            <person name="Buettner E."/>
        </authorList>
    </citation>
    <scope>NUCLEOTIDE SEQUENCE</scope>
    <source>
        <strain evidence="2">VT162</strain>
    </source>
</reference>
<gene>
    <name evidence="2" type="ORF">NLI96_g5306</name>
</gene>
<sequence length="1298" mass="147376">MAPNSTQESSAGPSGSQQPQSPLYWSRLPSIKILRPPKGRFSPQVDERCFTYCSQSIRGRIEQSEPWCRTFCIRRVFQHEVRRTLDFHETNQQVHHGSQASEDSAAEAKFPLPPEGQNLPGLFGTLAGSSHTTGASEESEENSTWASVAGTKHPEEVRHWKEGWYIWTSKSRWGAQEKIDLMMCDLERQAEWQRYKEKANQEWADNEKREMQKTSVSVSDLVTEHDVEKKQDAEPKSSSVSATLDHVHEAPSVVSPPFPDASSQALLLPIPPPLPPLTTPIRNLLAPAGKVLSLTSESINSGSQLKFAQRVWEKAGTNEPFVSLGTSACRGPQPNFASSSRTQLYRSSTATDTALTWLNLRSTSRNSRRPRLSDLEVEPGIAQHLPNEVIIKCLESLTSEGYPWISSDRDRSWFRVAGEVPMFYPCAHYKSLVNATLVCKSWSGPGASVLYRTIFLTSPQRVRLLHKTLAATPSFGKLVQEIFSYQCFPLDRTWSQRRRGIQTSAQLTSELSDILRWCFPVAGFTLMSGYYHSHPSFVWGERFLSQVPIGSHLRHLTISTGSRPRHQLEGLQVATGLLSPEMSFPALESLILFRIEFYHELIFPNFPSLRTMTLCDLSFRHAFAFVPSINIPSAKFPRLEELKAIDVGIRIETDEQCLKNLKRLHLSGLGALTSFTNQTSSALMGSVKYLRIDPAKDLEAPVFIDYPENIERLDLVFSFQWMDLPIEPPSPQIFRDILLQTGGYQMLKELNIHYTAKEVGDLSPLREVLATLEETSATRGIELSVEFVEEPDDGWAAFLGLESISKSRRYYDPDILKALTLRFSSQRSRGRASNGNDIEPVVAQRLPGEILAKCLSPLALEKYPWDSWNTGTFWIAQAEEFPTLSPGRYYRSLLNAILVCKSWSGPGAAVLYRTIFLTSPQRIRLLHKTISRYPSFGKLVQEIVCCQCYPLDKGWNRRRRGAKNSVQLTEEVSNILKWCSPVMRLTFMSGYYEAHPFFVWDEHFLSKINLGNHLRHLTVSTGNRPYSLDEDLPTPNGLLTRDMLFPTLESLLLYRMKFQHELTLPDFPRLRSLTLCDISFLNSPTSIRPLSIVSTQFPSLEQIGLIDVGIRVEADKKCLSNLTRLHLAGREGLSFMFNATCLDSIRYLRIDPKRNVNAPSFLRYPKYLERLDLIIPFKGRYPFNKPRPNPKVFHEFLHLLSDESDTGGYRMLKELNILCILENGKRDPSSLDEVVDVIKGTCEARRIRFDFYLSQEPTGVPIESYLKDMGGINRYYQSVFLSSYPLYPTFQLSCRSIS</sequence>
<evidence type="ECO:0000313" key="2">
    <source>
        <dbReference type="EMBL" id="KAJ3484904.1"/>
    </source>
</evidence>
<evidence type="ECO:0000256" key="1">
    <source>
        <dbReference type="SAM" id="MobiDB-lite"/>
    </source>
</evidence>
<evidence type="ECO:0000313" key="3">
    <source>
        <dbReference type="Proteomes" id="UP001212997"/>
    </source>
</evidence>
<feature type="region of interest" description="Disordered" evidence="1">
    <location>
        <begin position="1"/>
        <end position="23"/>
    </location>
</feature>
<dbReference type="SUPFAM" id="SSF52058">
    <property type="entry name" value="L domain-like"/>
    <property type="match status" value="1"/>
</dbReference>